<dbReference type="SUPFAM" id="SSF81301">
    <property type="entry name" value="Nucleotidyltransferase"/>
    <property type="match status" value="1"/>
</dbReference>
<proteinExistence type="predicted"/>
<dbReference type="InterPro" id="IPR043519">
    <property type="entry name" value="NT_sf"/>
</dbReference>
<comment type="caution">
    <text evidence="1">The sequence shown here is derived from an EMBL/GenBank/DDBJ whole genome shotgun (WGS) entry which is preliminary data.</text>
</comment>
<dbReference type="EMBL" id="BAAAQR010000001">
    <property type="protein sequence ID" value="GAA2139268.1"/>
    <property type="molecule type" value="Genomic_DNA"/>
</dbReference>
<sequence length="246" mass="25454">MIGDEDRGDAVTAARRLVEERFPDARAAFLGGSVVLGGATATSDLDVTVVRAEGAAYRESLTYAGWPVELFVHTPASVRHYVGKDLERRRPTMARLVSAAVVLLDRDGSGAALAAECAAAVAAGPGPLAAAERDALRYGLTDLLDDLAGGGDPPARTAVAVHTWQAAGELLLAAEGRWSGTGKWLVRELAAYDAEAGSAYASRLDAGLRAALDGDPGPLTQVADEVLARCGGRLWVGYRAGGETAD</sequence>
<evidence type="ECO:0000313" key="2">
    <source>
        <dbReference type="Proteomes" id="UP001501771"/>
    </source>
</evidence>
<dbReference type="CDD" id="cd05403">
    <property type="entry name" value="NT_KNTase_like"/>
    <property type="match status" value="1"/>
</dbReference>
<keyword evidence="2" id="KW-1185">Reference proteome</keyword>
<dbReference type="RefSeq" id="WP_344147899.1">
    <property type="nucleotide sequence ID" value="NZ_BAAAQR010000001.1"/>
</dbReference>
<gene>
    <name evidence="1" type="ORF">GCM10009844_07960</name>
</gene>
<organism evidence="1 2">
    <name type="scientific">Nocardioides koreensis</name>
    <dbReference type="NCBI Taxonomy" id="433651"/>
    <lineage>
        <taxon>Bacteria</taxon>
        <taxon>Bacillati</taxon>
        <taxon>Actinomycetota</taxon>
        <taxon>Actinomycetes</taxon>
        <taxon>Propionibacteriales</taxon>
        <taxon>Nocardioidaceae</taxon>
        <taxon>Nocardioides</taxon>
    </lineage>
</organism>
<name>A0ABN2ZAG5_9ACTN</name>
<reference evidence="1 2" key="1">
    <citation type="journal article" date="2019" name="Int. J. Syst. Evol. Microbiol.">
        <title>The Global Catalogue of Microorganisms (GCM) 10K type strain sequencing project: providing services to taxonomists for standard genome sequencing and annotation.</title>
        <authorList>
            <consortium name="The Broad Institute Genomics Platform"/>
            <consortium name="The Broad Institute Genome Sequencing Center for Infectious Disease"/>
            <person name="Wu L."/>
            <person name="Ma J."/>
        </authorList>
    </citation>
    <scope>NUCLEOTIDE SEQUENCE [LARGE SCALE GENOMIC DNA]</scope>
    <source>
        <strain evidence="1 2">JCM 16022</strain>
    </source>
</reference>
<dbReference type="Gene3D" id="3.30.460.10">
    <property type="entry name" value="Beta Polymerase, domain 2"/>
    <property type="match status" value="1"/>
</dbReference>
<accession>A0ABN2ZAG5</accession>
<dbReference type="Proteomes" id="UP001501771">
    <property type="component" value="Unassembled WGS sequence"/>
</dbReference>
<protein>
    <submittedName>
        <fullName evidence="1">Nucleotidyltransferase domain-containing protein</fullName>
    </submittedName>
</protein>
<evidence type="ECO:0000313" key="1">
    <source>
        <dbReference type="EMBL" id="GAA2139268.1"/>
    </source>
</evidence>